<dbReference type="EMBL" id="FNIL01000002">
    <property type="protein sequence ID" value="SDN60476.1"/>
    <property type="molecule type" value="Genomic_DNA"/>
</dbReference>
<gene>
    <name evidence="2" type="ORF">SAMN04488053_102202</name>
</gene>
<evidence type="ECO:0000256" key="1">
    <source>
        <dbReference type="SAM" id="Phobius"/>
    </source>
</evidence>
<keyword evidence="1" id="KW-0472">Membrane</keyword>
<dbReference type="Proteomes" id="UP000198778">
    <property type="component" value="Unassembled WGS sequence"/>
</dbReference>
<keyword evidence="1" id="KW-0812">Transmembrane</keyword>
<feature type="transmembrane region" description="Helical" evidence="1">
    <location>
        <begin position="7"/>
        <end position="27"/>
    </location>
</feature>
<dbReference type="RefSeq" id="WP_090841459.1">
    <property type="nucleotide sequence ID" value="NZ_FNIL01000002.1"/>
</dbReference>
<organism evidence="2 3">
    <name type="scientific">Alkalicoccus daliensis</name>
    <dbReference type="NCBI Taxonomy" id="745820"/>
    <lineage>
        <taxon>Bacteria</taxon>
        <taxon>Bacillati</taxon>
        <taxon>Bacillota</taxon>
        <taxon>Bacilli</taxon>
        <taxon>Bacillales</taxon>
        <taxon>Bacillaceae</taxon>
        <taxon>Alkalicoccus</taxon>
    </lineage>
</organism>
<proteinExistence type="predicted"/>
<feature type="transmembrane region" description="Helical" evidence="1">
    <location>
        <begin position="39"/>
        <end position="59"/>
    </location>
</feature>
<evidence type="ECO:0000313" key="3">
    <source>
        <dbReference type="Proteomes" id="UP000198778"/>
    </source>
</evidence>
<protein>
    <submittedName>
        <fullName evidence="2">Uncharacterized protein</fullName>
    </submittedName>
</protein>
<keyword evidence="1" id="KW-1133">Transmembrane helix</keyword>
<name>A0A1H0CRI1_9BACI</name>
<reference evidence="3" key="1">
    <citation type="submission" date="2016-10" db="EMBL/GenBank/DDBJ databases">
        <authorList>
            <person name="Varghese N."/>
            <person name="Submissions S."/>
        </authorList>
    </citation>
    <scope>NUCLEOTIDE SEQUENCE [LARGE SCALE GENOMIC DNA]</scope>
    <source>
        <strain evidence="3">CGMCC 1.10369</strain>
    </source>
</reference>
<dbReference type="AlphaFoldDB" id="A0A1H0CRI1"/>
<sequence length="86" mass="9867">MNRLVMWIGITIFLGWTAAMIVNYGIYSQDPGPAVITPFFDGILFMALMLGMYFLIYYIYQTRRRLATMILSITGAVVLVFAVLMW</sequence>
<dbReference type="STRING" id="745820.SAMN04488053_102202"/>
<keyword evidence="3" id="KW-1185">Reference proteome</keyword>
<feature type="transmembrane region" description="Helical" evidence="1">
    <location>
        <begin position="66"/>
        <end position="85"/>
    </location>
</feature>
<evidence type="ECO:0000313" key="2">
    <source>
        <dbReference type="EMBL" id="SDN60476.1"/>
    </source>
</evidence>
<accession>A0A1H0CRI1</accession>
<dbReference type="OrthoDB" id="2972465at2"/>